<dbReference type="EMBL" id="QBKR01000003">
    <property type="protein sequence ID" value="PTX64387.1"/>
    <property type="molecule type" value="Genomic_DNA"/>
</dbReference>
<dbReference type="Proteomes" id="UP000244240">
    <property type="component" value="Unassembled WGS sequence"/>
</dbReference>
<gene>
    <name evidence="1" type="ORF">C8P63_103173</name>
</gene>
<sequence length="41" mass="4732">MTHKPCTLYKPAPFKRNPMQSNEKKKLEAAGFDSFIDEDCD</sequence>
<accession>A0A2T6C7T9</accession>
<evidence type="ECO:0000313" key="1">
    <source>
        <dbReference type="EMBL" id="PTX64387.1"/>
    </source>
</evidence>
<name>A0A2T6C7T9_9BACL</name>
<dbReference type="AlphaFoldDB" id="A0A2T6C7T9"/>
<proteinExistence type="predicted"/>
<keyword evidence="2" id="KW-1185">Reference proteome</keyword>
<comment type="caution">
    <text evidence="1">The sequence shown here is derived from an EMBL/GenBank/DDBJ whole genome shotgun (WGS) entry which is preliminary data.</text>
</comment>
<organism evidence="1 2">
    <name type="scientific">Melghirimyces profundicolus</name>
    <dbReference type="NCBI Taxonomy" id="1242148"/>
    <lineage>
        <taxon>Bacteria</taxon>
        <taxon>Bacillati</taxon>
        <taxon>Bacillota</taxon>
        <taxon>Bacilli</taxon>
        <taxon>Bacillales</taxon>
        <taxon>Thermoactinomycetaceae</taxon>
        <taxon>Melghirimyces</taxon>
    </lineage>
</organism>
<protein>
    <submittedName>
        <fullName evidence="1">Uncharacterized protein</fullName>
    </submittedName>
</protein>
<evidence type="ECO:0000313" key="2">
    <source>
        <dbReference type="Proteomes" id="UP000244240"/>
    </source>
</evidence>
<reference evidence="1 2" key="1">
    <citation type="submission" date="2018-04" db="EMBL/GenBank/DDBJ databases">
        <title>Genomic Encyclopedia of Archaeal and Bacterial Type Strains, Phase II (KMG-II): from individual species to whole genera.</title>
        <authorList>
            <person name="Goeker M."/>
        </authorList>
    </citation>
    <scope>NUCLEOTIDE SEQUENCE [LARGE SCALE GENOMIC DNA]</scope>
    <source>
        <strain evidence="1 2">DSM 45787</strain>
    </source>
</reference>